<gene>
    <name evidence="3" type="ORF">NA56DRAFT_688428</name>
</gene>
<feature type="region of interest" description="Disordered" evidence="1">
    <location>
        <begin position="146"/>
        <end position="187"/>
    </location>
</feature>
<organism evidence="3 4">
    <name type="scientific">Hyaloscypha hepaticicola</name>
    <dbReference type="NCBI Taxonomy" id="2082293"/>
    <lineage>
        <taxon>Eukaryota</taxon>
        <taxon>Fungi</taxon>
        <taxon>Dikarya</taxon>
        <taxon>Ascomycota</taxon>
        <taxon>Pezizomycotina</taxon>
        <taxon>Leotiomycetes</taxon>
        <taxon>Helotiales</taxon>
        <taxon>Hyaloscyphaceae</taxon>
        <taxon>Hyaloscypha</taxon>
    </lineage>
</organism>
<feature type="transmembrane region" description="Helical" evidence="2">
    <location>
        <begin position="1045"/>
        <end position="1067"/>
    </location>
</feature>
<reference evidence="3 4" key="1">
    <citation type="submission" date="2016-05" db="EMBL/GenBank/DDBJ databases">
        <title>A degradative enzymes factory behind the ericoid mycorrhizal symbiosis.</title>
        <authorList>
            <consortium name="DOE Joint Genome Institute"/>
            <person name="Martino E."/>
            <person name="Morin E."/>
            <person name="Grelet G."/>
            <person name="Kuo A."/>
            <person name="Kohler A."/>
            <person name="Daghino S."/>
            <person name="Barry K."/>
            <person name="Choi C."/>
            <person name="Cichocki N."/>
            <person name="Clum A."/>
            <person name="Copeland A."/>
            <person name="Hainaut M."/>
            <person name="Haridas S."/>
            <person name="Labutti K."/>
            <person name="Lindquist E."/>
            <person name="Lipzen A."/>
            <person name="Khouja H.-R."/>
            <person name="Murat C."/>
            <person name="Ohm R."/>
            <person name="Olson A."/>
            <person name="Spatafora J."/>
            <person name="Veneault-Fourrey C."/>
            <person name="Henrissat B."/>
            <person name="Grigoriev I."/>
            <person name="Martin F."/>
            <person name="Perotto S."/>
        </authorList>
    </citation>
    <scope>NUCLEOTIDE SEQUENCE [LARGE SCALE GENOMIC DNA]</scope>
    <source>
        <strain evidence="3 4">UAMH 7357</strain>
    </source>
</reference>
<evidence type="ECO:0008006" key="5">
    <source>
        <dbReference type="Google" id="ProtNLM"/>
    </source>
</evidence>
<proteinExistence type="predicted"/>
<feature type="region of interest" description="Disordered" evidence="1">
    <location>
        <begin position="856"/>
        <end position="879"/>
    </location>
</feature>
<keyword evidence="2" id="KW-0812">Transmembrane</keyword>
<evidence type="ECO:0000256" key="2">
    <source>
        <dbReference type="SAM" id="Phobius"/>
    </source>
</evidence>
<feature type="compositionally biased region" description="Basic and acidic residues" evidence="1">
    <location>
        <begin position="243"/>
        <end position="263"/>
    </location>
</feature>
<feature type="region of interest" description="Disordered" evidence="1">
    <location>
        <begin position="87"/>
        <end position="131"/>
    </location>
</feature>
<feature type="compositionally biased region" description="Polar residues" evidence="1">
    <location>
        <begin position="221"/>
        <end position="239"/>
    </location>
</feature>
<feature type="compositionally biased region" description="Basic and acidic residues" evidence="1">
    <location>
        <begin position="38"/>
        <end position="50"/>
    </location>
</feature>
<dbReference type="AlphaFoldDB" id="A0A2J6Q7X1"/>
<protein>
    <recommendedName>
        <fullName evidence="5">Ankyrin repeat protein</fullName>
    </recommendedName>
</protein>
<dbReference type="OrthoDB" id="9988102at2759"/>
<keyword evidence="4" id="KW-1185">Reference proteome</keyword>
<sequence>MDIPRRSRRGSTGSSETGTAKDGTKSSKETVPETGRSVTDRGLDFGTKERWKIARPLTEKGASFGTRMSRISNQVLFDGSDLMKERAHNYPVTPSKYKFEQETEPLEPSGQSRVPKSFDATRDQSSKDGFDDFAFKRGAALDYPEIPGEAHRTTGLIKKLDRNSTDRDYHSDNEEKESAHLSWSSIDFPKVPGEGHTDADGTCPNVISRYTRNVIRKIGQEASTLDGSTAGSASSSPVPTSIHELDEHPSSGESYSAHRESKNHLTIPGEDLIRLQSRLPTHTGSLGQQDSDKVMHKASENYIDEEDSAGYTLLQCAEMAGRADMAALLLQHFPDINNYTPAHQAGILSVVGVSGAQASSLYQKFDDIPSKTPKGDAGDSTNEFAVLSSPYSGIGGISSESLAEAASVSEYLTKLVDQGSKSFIFEEDPDWQTIARRVEKPENGTSSFLRNLSPSTWERFKQIHPQNEAYLKASQRFKQLQGENALYLIGQFMGKLGLEAAEPEGINGKQSAAFNIGHTMGSRERKREEDELSDISNVSAASSIPSVADSIFTMVSGSSRSSVSAPEGAGERLVGLLLGDVIIKQACSEALLTIEEERFERNLRRLLRDFSSELRKEAETVQQRHAANFVRFRARNFAHIICNFLKPGRKPRVDNEPEEESENEDSDRSEDEVENLEIFIKSSKAFDSFRTKLRAFVYPSEQKANDIRPKTGDGNNGHNDEDIGLKAPTQDEIQVDNIENVVDEDLPKVDSVVKAFNAVIDTIWMPLRNTPPLVPLGKIRVEWQCKCGQTIYDDFIELKPGAAEKFKETLTQMSKSTASSNSSRVSSFASTFPTSLKSFSSLFSISNTASENSLPFHQRHLPSNATSEATPIPQDPNAPLPEPQYLPICYRDGRYATRLMQPDLIDQHVNSDRALFDLLRSSYQGTRGNWTSLFSLQTLSWIKFVQFELYHGELVDVRKVNDMPPLEHVDYRYAPAPPDVLPPIGDMQMMHLFQNPSCAANSPWLMERFPKKLLRPLTCASEASANPLTPGWGIQFLVSWDIPKIWLISFFFFGFGSALIGILWCVFKHSIQDAFAIAAYVVAFGTHY</sequence>
<feature type="region of interest" description="Disordered" evidence="1">
    <location>
        <begin position="221"/>
        <end position="268"/>
    </location>
</feature>
<name>A0A2J6Q7X1_9HELO</name>
<feature type="compositionally biased region" description="Basic and acidic residues" evidence="1">
    <location>
        <begin position="22"/>
        <end position="31"/>
    </location>
</feature>
<dbReference type="Proteomes" id="UP000235672">
    <property type="component" value="Unassembled WGS sequence"/>
</dbReference>
<evidence type="ECO:0000313" key="3">
    <source>
        <dbReference type="EMBL" id="PMD22351.1"/>
    </source>
</evidence>
<feature type="region of interest" description="Disordered" evidence="1">
    <location>
        <begin position="649"/>
        <end position="673"/>
    </location>
</feature>
<feature type="compositionally biased region" description="Polar residues" evidence="1">
    <location>
        <begin position="856"/>
        <end position="869"/>
    </location>
</feature>
<keyword evidence="2" id="KW-0472">Membrane</keyword>
<keyword evidence="2" id="KW-1133">Transmembrane helix</keyword>
<accession>A0A2J6Q7X1</accession>
<feature type="region of interest" description="Disordered" evidence="1">
    <location>
        <begin position="1"/>
        <end position="50"/>
    </location>
</feature>
<feature type="compositionally biased region" description="Acidic residues" evidence="1">
    <location>
        <begin position="656"/>
        <end position="673"/>
    </location>
</feature>
<feature type="compositionally biased region" description="Basic and acidic residues" evidence="1">
    <location>
        <begin position="119"/>
        <end position="131"/>
    </location>
</feature>
<feature type="compositionally biased region" description="Basic and acidic residues" evidence="1">
    <location>
        <begin position="148"/>
        <end position="179"/>
    </location>
</feature>
<dbReference type="EMBL" id="KZ613478">
    <property type="protein sequence ID" value="PMD22351.1"/>
    <property type="molecule type" value="Genomic_DNA"/>
</dbReference>
<evidence type="ECO:0000313" key="4">
    <source>
        <dbReference type="Proteomes" id="UP000235672"/>
    </source>
</evidence>
<evidence type="ECO:0000256" key="1">
    <source>
        <dbReference type="SAM" id="MobiDB-lite"/>
    </source>
</evidence>